<proteinExistence type="predicted"/>
<gene>
    <name evidence="2" type="primary">CcPL2.059</name>
</gene>
<reference evidence="2" key="1">
    <citation type="journal article" date="2013" name="Philos. Trans. R. Soc. Lond., B, Biol. Sci.">
        <title>Functional endogenous viral elements in the genome of the parasitoid wasp Cotesia congregata: insights into the evolutionary dynamics of bracoviruses.</title>
        <authorList>
            <person name="Bezier A."/>
            <person name="Louis F."/>
            <person name="Jancek S."/>
            <person name="Periquet G."/>
            <person name="Theze J."/>
            <person name="Gyapay G."/>
            <person name="Musset K."/>
            <person name="Lesobre J."/>
            <person name="Lenoble P."/>
            <person name="Dupuy C."/>
            <person name="Gundersen-Rindal D."/>
            <person name="Herniou E.A.Drezen.J.M."/>
        </authorList>
    </citation>
    <scope>NUCLEOTIDE SEQUENCE</scope>
</reference>
<name>S6CVN9_COTCN</name>
<feature type="region of interest" description="Disordered" evidence="1">
    <location>
        <begin position="74"/>
        <end position="99"/>
    </location>
</feature>
<feature type="compositionally biased region" description="Low complexity" evidence="1">
    <location>
        <begin position="89"/>
        <end position="99"/>
    </location>
</feature>
<dbReference type="EMBL" id="HF586473">
    <property type="protein sequence ID" value="CCQ71168.1"/>
    <property type="molecule type" value="Genomic_DNA"/>
</dbReference>
<evidence type="ECO:0000256" key="1">
    <source>
        <dbReference type="SAM" id="MobiDB-lite"/>
    </source>
</evidence>
<dbReference type="AlphaFoldDB" id="S6CVN9"/>
<protein>
    <submittedName>
        <fullName evidence="2">Uncharacterized protein</fullName>
    </submittedName>
</protein>
<accession>S6CVN9</accession>
<evidence type="ECO:0000313" key="2">
    <source>
        <dbReference type="EMBL" id="CCQ71168.1"/>
    </source>
</evidence>
<organism evidence="2">
    <name type="scientific">Cotesia congregata</name>
    <name type="common">Parasitoid wasp</name>
    <name type="synonym">Apanteles congregatus</name>
    <dbReference type="NCBI Taxonomy" id="51543"/>
    <lineage>
        <taxon>Eukaryota</taxon>
        <taxon>Metazoa</taxon>
        <taxon>Ecdysozoa</taxon>
        <taxon>Arthropoda</taxon>
        <taxon>Hexapoda</taxon>
        <taxon>Insecta</taxon>
        <taxon>Pterygota</taxon>
        <taxon>Neoptera</taxon>
        <taxon>Endopterygota</taxon>
        <taxon>Hymenoptera</taxon>
        <taxon>Apocrita</taxon>
        <taxon>Ichneumonoidea</taxon>
        <taxon>Braconidae</taxon>
        <taxon>Microgastrinae</taxon>
        <taxon>Cotesia</taxon>
    </lineage>
</organism>
<sequence length="346" mass="37715">MYSAHPVTYTCASIYRVGCHYSSFLKHPKRGKHGRAPFPEGLPPTTRKKFQFTDPPDANATVDLGVGKSLIHPEYTSDEDSEEEPTVKNSNNSDLDNLSANTLINNSRNNSVKLSANTLIDNSGNNSVNLSANTLIDNSGNNSVNLSANTLIDNSGNNSVNLNANTLNDNSENNSVIEQDKVEGDLPVQNPIDPNLVNQIHQEGLENINNMALAANQNISLNDALTFVPRFDGVSSELTDFLNSCNDAKSVLLNAAESNLTKLIYGSKLSSKVRASLNSEIPASVAILTTALKKIYVPSKTLFQLQGELGTIYQLDNESVVDFANKSRIFFSVWKLSSLVLLYHHM</sequence>